<evidence type="ECO:0000313" key="3">
    <source>
        <dbReference type="Proteomes" id="UP000007799"/>
    </source>
</evidence>
<accession>F2U2I8</accession>
<keyword evidence="1" id="KW-0812">Transmembrane</keyword>
<keyword evidence="3" id="KW-1185">Reference proteome</keyword>
<dbReference type="RefSeq" id="XP_004997044.1">
    <property type="nucleotide sequence ID" value="XM_004996987.1"/>
</dbReference>
<dbReference type="AlphaFoldDB" id="F2U2I8"/>
<sequence>MLMEVGSHADCCCCNFPNSAAAAVLMQYSYISAVTVITITIIDCTAAITLRPTPAPIWRDADIAHVTRSDEEAPPRHVPVQG</sequence>
<protein>
    <submittedName>
        <fullName evidence="2">Uncharacterized protein</fullName>
    </submittedName>
</protein>
<dbReference type="GeneID" id="16077637"/>
<evidence type="ECO:0000313" key="2">
    <source>
        <dbReference type="EMBL" id="EGD81840.1"/>
    </source>
</evidence>
<evidence type="ECO:0000256" key="1">
    <source>
        <dbReference type="SAM" id="Phobius"/>
    </source>
</evidence>
<reference evidence="2" key="1">
    <citation type="submission" date="2009-08" db="EMBL/GenBank/DDBJ databases">
        <title>Annotation of Salpingoeca rosetta.</title>
        <authorList>
            <consortium name="The Broad Institute Genome Sequencing Platform"/>
            <person name="Russ C."/>
            <person name="Cuomo C."/>
            <person name="Burger G."/>
            <person name="Gray M.W."/>
            <person name="Holland P.W.H."/>
            <person name="King N."/>
            <person name="Lang F.B.F."/>
            <person name="Roger A.J."/>
            <person name="Ruiz-Trillo I."/>
            <person name="Young S.K."/>
            <person name="Zeng Q."/>
            <person name="Gargeya S."/>
            <person name="Alvarado L."/>
            <person name="Berlin A."/>
            <person name="Chapman S.B."/>
            <person name="Chen Z."/>
            <person name="Freedman E."/>
            <person name="Gellesch M."/>
            <person name="Goldberg J."/>
            <person name="Griggs A."/>
            <person name="Gujja S."/>
            <person name="Heilman E."/>
            <person name="Heiman D."/>
            <person name="Howarth C."/>
            <person name="Mehta T."/>
            <person name="Neiman D."/>
            <person name="Pearson M."/>
            <person name="Roberts A."/>
            <person name="Saif S."/>
            <person name="Shea T."/>
            <person name="Shenoy N."/>
            <person name="Sisk P."/>
            <person name="Stolte C."/>
            <person name="Sykes S."/>
            <person name="White J."/>
            <person name="Yandava C."/>
            <person name="Haas B."/>
            <person name="Nusbaum C."/>
            <person name="Birren B."/>
        </authorList>
    </citation>
    <scope>NUCLEOTIDE SEQUENCE</scope>
    <source>
        <strain evidence="2">ATCC 50818</strain>
    </source>
</reference>
<dbReference type="EMBL" id="GL832959">
    <property type="protein sequence ID" value="EGD81840.1"/>
    <property type="molecule type" value="Genomic_DNA"/>
</dbReference>
<dbReference type="Proteomes" id="UP000007799">
    <property type="component" value="Unassembled WGS sequence"/>
</dbReference>
<name>F2U2I8_SALR5</name>
<dbReference type="InParanoid" id="F2U2I8"/>
<gene>
    <name evidence="2" type="ORF">PTSG_02555</name>
</gene>
<dbReference type="KEGG" id="sre:PTSG_02555"/>
<keyword evidence="1" id="KW-0472">Membrane</keyword>
<feature type="transmembrane region" description="Helical" evidence="1">
    <location>
        <begin position="28"/>
        <end position="50"/>
    </location>
</feature>
<organism evidence="2 3">
    <name type="scientific">Salpingoeca rosetta (strain ATCC 50818 / BSB-021)</name>
    <dbReference type="NCBI Taxonomy" id="946362"/>
    <lineage>
        <taxon>Eukaryota</taxon>
        <taxon>Choanoflagellata</taxon>
        <taxon>Craspedida</taxon>
        <taxon>Salpingoecidae</taxon>
        <taxon>Salpingoeca</taxon>
    </lineage>
</organism>
<keyword evidence="1" id="KW-1133">Transmembrane helix</keyword>
<proteinExistence type="predicted"/>